<keyword evidence="2" id="KW-0521">NADP</keyword>
<dbReference type="PANTHER" id="PTHR48107:SF26">
    <property type="entry name" value="OXIDOREDUCTASE, SHORT-CHAIN DEHYDROGENASE_REDUCTASE FAMILY (AFU_ORTHOLOGUE AFUA_4G05870)"/>
    <property type="match status" value="1"/>
</dbReference>
<comment type="caution">
    <text evidence="5">The sequence shown here is derived from an EMBL/GenBank/DDBJ whole genome shotgun (WGS) entry which is preliminary data.</text>
</comment>
<evidence type="ECO:0000256" key="4">
    <source>
        <dbReference type="SAM" id="MobiDB-lite"/>
    </source>
</evidence>
<dbReference type="STRING" id="1890683.A0A427XVZ2"/>
<dbReference type="AlphaFoldDB" id="A0A427XVZ2"/>
<evidence type="ECO:0000256" key="2">
    <source>
        <dbReference type="ARBA" id="ARBA00022857"/>
    </source>
</evidence>
<feature type="region of interest" description="Disordered" evidence="4">
    <location>
        <begin position="1"/>
        <end position="42"/>
    </location>
</feature>
<organism evidence="5 6">
    <name type="scientific">Saitozyma podzolica</name>
    <dbReference type="NCBI Taxonomy" id="1890683"/>
    <lineage>
        <taxon>Eukaryota</taxon>
        <taxon>Fungi</taxon>
        <taxon>Dikarya</taxon>
        <taxon>Basidiomycota</taxon>
        <taxon>Agaricomycotina</taxon>
        <taxon>Tremellomycetes</taxon>
        <taxon>Tremellales</taxon>
        <taxon>Trimorphomycetaceae</taxon>
        <taxon>Saitozyma</taxon>
    </lineage>
</organism>
<dbReference type="PROSITE" id="PS00061">
    <property type="entry name" value="ADH_SHORT"/>
    <property type="match status" value="1"/>
</dbReference>
<dbReference type="Proteomes" id="UP000279259">
    <property type="component" value="Unassembled WGS sequence"/>
</dbReference>
<keyword evidence="3" id="KW-0560">Oxidoreductase</keyword>
<gene>
    <name evidence="5" type="ORF">EHS25_005734</name>
</gene>
<evidence type="ECO:0000256" key="1">
    <source>
        <dbReference type="ARBA" id="ARBA00006484"/>
    </source>
</evidence>
<evidence type="ECO:0000313" key="6">
    <source>
        <dbReference type="Proteomes" id="UP000279259"/>
    </source>
</evidence>
<evidence type="ECO:0000313" key="5">
    <source>
        <dbReference type="EMBL" id="RSH83024.1"/>
    </source>
</evidence>
<dbReference type="SUPFAM" id="SSF51735">
    <property type="entry name" value="NAD(P)-binding Rossmann-fold domains"/>
    <property type="match status" value="1"/>
</dbReference>
<sequence length="279" mass="30313">MSPPNSVPEAYRPGFLPPSIAQQMQENLPGAQHKLEPAPFDDVLADGSKYKASGKLQGKNAALEGANVLMHYHPKEKRDAEEAKDYISKVAPRAKVELADFDLSTEQECLKLVEKTKQWSNGQLDVLFNNAATQNQIDNIEDLPSEYHSIFYLTKNLIPIMPWGASIVNNASINPFVGHPGLLDYTSTKGAIIGFTRALSNQIVKERGIRVNAVAPGPIWTPLVAATMTKESLESFGITTAIGRPGQPIEVATAVLFLASVESSYFTAQTFHCNGGAAY</sequence>
<dbReference type="InterPro" id="IPR002347">
    <property type="entry name" value="SDR_fam"/>
</dbReference>
<dbReference type="InterPro" id="IPR036291">
    <property type="entry name" value="NAD(P)-bd_dom_sf"/>
</dbReference>
<dbReference type="InterPro" id="IPR020904">
    <property type="entry name" value="Sc_DH/Rdtase_CS"/>
</dbReference>
<keyword evidence="6" id="KW-1185">Reference proteome</keyword>
<accession>A0A427XVZ2</accession>
<evidence type="ECO:0008006" key="7">
    <source>
        <dbReference type="Google" id="ProtNLM"/>
    </source>
</evidence>
<dbReference type="PRINTS" id="PR00081">
    <property type="entry name" value="GDHRDH"/>
</dbReference>
<name>A0A427XVZ2_9TREE</name>
<reference evidence="5 6" key="1">
    <citation type="submission" date="2018-11" db="EMBL/GenBank/DDBJ databases">
        <title>Genome sequence of Saitozyma podzolica DSM 27192.</title>
        <authorList>
            <person name="Aliyu H."/>
            <person name="Gorte O."/>
            <person name="Ochsenreither K."/>
        </authorList>
    </citation>
    <scope>NUCLEOTIDE SEQUENCE [LARGE SCALE GENOMIC DNA]</scope>
    <source>
        <strain evidence="5 6">DSM 27192</strain>
    </source>
</reference>
<dbReference type="EMBL" id="RSCD01000025">
    <property type="protein sequence ID" value="RSH83024.1"/>
    <property type="molecule type" value="Genomic_DNA"/>
</dbReference>
<evidence type="ECO:0000256" key="3">
    <source>
        <dbReference type="ARBA" id="ARBA00023002"/>
    </source>
</evidence>
<dbReference type="PRINTS" id="PR00080">
    <property type="entry name" value="SDRFAMILY"/>
</dbReference>
<dbReference type="PANTHER" id="PTHR48107">
    <property type="entry name" value="NADPH-DEPENDENT ALDEHYDE REDUCTASE-LIKE PROTEIN, CHLOROPLASTIC-RELATED"/>
    <property type="match status" value="1"/>
</dbReference>
<proteinExistence type="inferred from homology"/>
<protein>
    <recommendedName>
        <fullName evidence="7">NAD(P)-binding protein</fullName>
    </recommendedName>
</protein>
<dbReference type="OrthoDB" id="1393670at2759"/>
<dbReference type="Gene3D" id="3.40.50.720">
    <property type="entry name" value="NAD(P)-binding Rossmann-like Domain"/>
    <property type="match status" value="1"/>
</dbReference>
<comment type="similarity">
    <text evidence="1">Belongs to the short-chain dehydrogenases/reductases (SDR) family.</text>
</comment>
<dbReference type="GO" id="GO:0016614">
    <property type="term" value="F:oxidoreductase activity, acting on CH-OH group of donors"/>
    <property type="evidence" value="ECO:0007669"/>
    <property type="project" value="UniProtKB-ARBA"/>
</dbReference>
<dbReference type="Pfam" id="PF13561">
    <property type="entry name" value="adh_short_C2"/>
    <property type="match status" value="1"/>
</dbReference>